<evidence type="ECO:0000256" key="6">
    <source>
        <dbReference type="PIRSR" id="PIRSR621190-2"/>
    </source>
</evidence>
<feature type="binding site" evidence="6">
    <location>
        <position position="175"/>
    </location>
    <ligand>
        <name>Zn(2+)</name>
        <dbReference type="ChEBI" id="CHEBI:29105"/>
        <label>2</label>
        <note>catalytic</note>
    </ligand>
</feature>
<dbReference type="GO" id="GO:0030198">
    <property type="term" value="P:extracellular matrix organization"/>
    <property type="evidence" value="ECO:0007669"/>
    <property type="project" value="TreeGrafter"/>
</dbReference>
<keyword evidence="2 6" id="KW-0479">Metal-binding</keyword>
<dbReference type="InterPro" id="IPR006026">
    <property type="entry name" value="Peptidase_Metallo"/>
</dbReference>
<name>A0A7J7DDY4_TRIWF</name>
<dbReference type="SUPFAM" id="SSF55486">
    <property type="entry name" value="Metalloproteases ('zincins'), catalytic domain"/>
    <property type="match status" value="1"/>
</dbReference>
<comment type="cofactor">
    <cofactor evidence="6">
        <name>Zn(2+)</name>
        <dbReference type="ChEBI" id="CHEBI:29105"/>
    </cofactor>
    <text evidence="6">Binds 2 Zn(2+) ions per subunit.</text>
</comment>
<dbReference type="InterPro" id="IPR021190">
    <property type="entry name" value="Pept_M10A"/>
</dbReference>
<keyword evidence="3" id="KW-0378">Hydrolase</keyword>
<feature type="binding site" evidence="6">
    <location>
        <position position="181"/>
    </location>
    <ligand>
        <name>Zn(2+)</name>
        <dbReference type="ChEBI" id="CHEBI:29105"/>
        <label>2</label>
        <note>catalytic</note>
    </ligand>
</feature>
<feature type="signal peptide" evidence="7">
    <location>
        <begin position="1"/>
        <end position="22"/>
    </location>
</feature>
<keyword evidence="6" id="KW-0106">Calcium</keyword>
<organism evidence="9 10">
    <name type="scientific">Tripterygium wilfordii</name>
    <name type="common">Thunder God vine</name>
    <dbReference type="NCBI Taxonomy" id="458696"/>
    <lineage>
        <taxon>Eukaryota</taxon>
        <taxon>Viridiplantae</taxon>
        <taxon>Streptophyta</taxon>
        <taxon>Embryophyta</taxon>
        <taxon>Tracheophyta</taxon>
        <taxon>Spermatophyta</taxon>
        <taxon>Magnoliopsida</taxon>
        <taxon>eudicotyledons</taxon>
        <taxon>Gunneridae</taxon>
        <taxon>Pentapetalae</taxon>
        <taxon>rosids</taxon>
        <taxon>fabids</taxon>
        <taxon>Celastrales</taxon>
        <taxon>Celastraceae</taxon>
        <taxon>Tripterygium</taxon>
    </lineage>
</organism>
<feature type="chain" id="PRO_5029788428" evidence="7">
    <location>
        <begin position="23"/>
        <end position="259"/>
    </location>
</feature>
<evidence type="ECO:0000256" key="7">
    <source>
        <dbReference type="SAM" id="SignalP"/>
    </source>
</evidence>
<feature type="binding site" evidence="6">
    <location>
        <position position="148"/>
    </location>
    <ligand>
        <name>Ca(2+)</name>
        <dbReference type="ChEBI" id="CHEBI:29108"/>
        <label>3</label>
    </ligand>
</feature>
<feature type="binding site" evidence="6">
    <location>
        <position position="126"/>
    </location>
    <ligand>
        <name>Ca(2+)</name>
        <dbReference type="ChEBI" id="CHEBI:29108"/>
        <label>3</label>
    </ligand>
</feature>
<dbReference type="GO" id="GO:0008270">
    <property type="term" value="F:zinc ion binding"/>
    <property type="evidence" value="ECO:0007669"/>
    <property type="project" value="InterPro"/>
</dbReference>
<evidence type="ECO:0000259" key="8">
    <source>
        <dbReference type="SMART" id="SM00235"/>
    </source>
</evidence>
<evidence type="ECO:0000313" key="10">
    <source>
        <dbReference type="Proteomes" id="UP000593562"/>
    </source>
</evidence>
<protein>
    <submittedName>
        <fullName evidence="9">Metalloendoproteinase 1</fullName>
    </submittedName>
</protein>
<feature type="binding site" evidence="6">
    <location>
        <position position="171"/>
    </location>
    <ligand>
        <name>Zn(2+)</name>
        <dbReference type="ChEBI" id="CHEBI:29105"/>
        <label>2</label>
        <note>catalytic</note>
    </ligand>
</feature>
<dbReference type="PRINTS" id="PR00138">
    <property type="entry name" value="MATRIXIN"/>
</dbReference>
<keyword evidence="1" id="KW-0645">Protease</keyword>
<proteinExistence type="predicted"/>
<feature type="active site" evidence="5">
    <location>
        <position position="172"/>
    </location>
</feature>
<dbReference type="EMBL" id="JAAARO010000008">
    <property type="protein sequence ID" value="KAF5744286.1"/>
    <property type="molecule type" value="Genomic_DNA"/>
</dbReference>
<sequence length="259" mass="29167">MLFFFTHLFLIFLLHSPPPIGARPFPPTCSVQDTVHTIHAKQNYVLFPGKPRWVRPKPMKLTYSFSKEYMINYLSLNDIEEVFERAFARWGSVIPVSFLLTDDYVFADIKIGFYRGDHGDGEPFDGVLGVLAHSFSPESGKFHLDADETWAIDFRMEKSKVAVDLESVAVHEIGHLLGLGHSLVKEAVMYPSLKPRHKKVDLSADDIRGVQALYGTNPNFSFASALESDTSANRAVNAGITIYLRVLNYFMVLEHVIGT</sequence>
<feature type="binding site" evidence="6">
    <location>
        <position position="143"/>
    </location>
    <ligand>
        <name>Zn(2+)</name>
        <dbReference type="ChEBI" id="CHEBI:29105"/>
        <label>1</label>
    </ligand>
</feature>
<dbReference type="GO" id="GO:0031012">
    <property type="term" value="C:extracellular matrix"/>
    <property type="evidence" value="ECO:0007669"/>
    <property type="project" value="InterPro"/>
</dbReference>
<dbReference type="InterPro" id="IPR033739">
    <property type="entry name" value="M10A_MMP"/>
</dbReference>
<comment type="caution">
    <text evidence="9">The sequence shown here is derived from an EMBL/GenBank/DDBJ whole genome shotgun (WGS) entry which is preliminary data.</text>
</comment>
<dbReference type="InterPro" id="IPR024079">
    <property type="entry name" value="MetalloPept_cat_dom_sf"/>
</dbReference>
<feature type="binding site" evidence="6">
    <location>
        <position position="145"/>
    </location>
    <ligand>
        <name>Ca(2+)</name>
        <dbReference type="ChEBI" id="CHEBI:29108"/>
        <label>3</label>
    </ligand>
</feature>
<keyword evidence="10" id="KW-1185">Reference proteome</keyword>
<reference evidence="9 10" key="1">
    <citation type="journal article" date="2020" name="Nat. Commun.">
        <title>Genome of Tripterygium wilfordii and identification of cytochrome P450 involved in triptolide biosynthesis.</title>
        <authorList>
            <person name="Tu L."/>
            <person name="Su P."/>
            <person name="Zhang Z."/>
            <person name="Gao L."/>
            <person name="Wang J."/>
            <person name="Hu T."/>
            <person name="Zhou J."/>
            <person name="Zhang Y."/>
            <person name="Zhao Y."/>
            <person name="Liu Y."/>
            <person name="Song Y."/>
            <person name="Tong Y."/>
            <person name="Lu Y."/>
            <person name="Yang J."/>
            <person name="Xu C."/>
            <person name="Jia M."/>
            <person name="Peters R.J."/>
            <person name="Huang L."/>
            <person name="Gao W."/>
        </authorList>
    </citation>
    <scope>NUCLEOTIDE SEQUENCE [LARGE SCALE GENOMIC DNA]</scope>
    <source>
        <strain evidence="10">cv. XIE 37</strain>
        <tissue evidence="9">Leaf</tissue>
    </source>
</reference>
<dbReference type="CDD" id="cd04278">
    <property type="entry name" value="ZnMc_MMP"/>
    <property type="match status" value="1"/>
</dbReference>
<comment type="cofactor">
    <cofactor evidence="6">
        <name>Ca(2+)</name>
        <dbReference type="ChEBI" id="CHEBI:29108"/>
    </cofactor>
    <text evidence="6">Can bind about 5 Ca(2+) ions per subunit.</text>
</comment>
<dbReference type="GO" id="GO:0030574">
    <property type="term" value="P:collagen catabolic process"/>
    <property type="evidence" value="ECO:0007669"/>
    <property type="project" value="TreeGrafter"/>
</dbReference>
<feature type="binding site" evidence="6">
    <location>
        <position position="125"/>
    </location>
    <ligand>
        <name>Ca(2+)</name>
        <dbReference type="ChEBI" id="CHEBI:29108"/>
        <label>3</label>
    </ligand>
</feature>
<feature type="binding site" evidence="6">
    <location>
        <position position="133"/>
    </location>
    <ligand>
        <name>Zn(2+)</name>
        <dbReference type="ChEBI" id="CHEBI:29105"/>
        <label>1</label>
    </ligand>
</feature>
<accession>A0A7J7DDY4</accession>
<dbReference type="Pfam" id="PF00413">
    <property type="entry name" value="Peptidase_M10"/>
    <property type="match status" value="1"/>
</dbReference>
<evidence type="ECO:0000256" key="1">
    <source>
        <dbReference type="ARBA" id="ARBA00022670"/>
    </source>
</evidence>
<dbReference type="SMART" id="SM00235">
    <property type="entry name" value="ZnMc"/>
    <property type="match status" value="1"/>
</dbReference>
<evidence type="ECO:0000256" key="2">
    <source>
        <dbReference type="ARBA" id="ARBA00022723"/>
    </source>
</evidence>
<dbReference type="PANTHER" id="PTHR10201">
    <property type="entry name" value="MATRIX METALLOPROTEINASE"/>
    <property type="match status" value="1"/>
</dbReference>
<evidence type="ECO:0000313" key="9">
    <source>
        <dbReference type="EMBL" id="KAF5744286.1"/>
    </source>
</evidence>
<keyword evidence="7" id="KW-0732">Signal</keyword>
<feature type="binding site" evidence="6">
    <location>
        <position position="118"/>
    </location>
    <ligand>
        <name>Zn(2+)</name>
        <dbReference type="ChEBI" id="CHEBI:29105"/>
        <label>1</label>
    </ligand>
</feature>
<keyword evidence="4 6" id="KW-0862">Zinc</keyword>
<evidence type="ECO:0000256" key="4">
    <source>
        <dbReference type="ARBA" id="ARBA00022833"/>
    </source>
</evidence>
<feature type="binding site" evidence="6">
    <location>
        <position position="148"/>
    </location>
    <ligand>
        <name>Ca(2+)</name>
        <dbReference type="ChEBI" id="CHEBI:29108"/>
        <label>1</label>
    </ligand>
</feature>
<feature type="binding site" evidence="6">
    <location>
        <position position="120"/>
    </location>
    <ligand>
        <name>Zn(2+)</name>
        <dbReference type="ChEBI" id="CHEBI:29105"/>
        <label>1</label>
    </ligand>
</feature>
<dbReference type="PANTHER" id="PTHR10201:SF321">
    <property type="entry name" value="METALLOENDOPROTEINASE 4-MMP"/>
    <property type="match status" value="1"/>
</dbReference>
<dbReference type="AlphaFoldDB" id="A0A7J7DDY4"/>
<dbReference type="InParanoid" id="A0A7J7DDY4"/>
<feature type="domain" description="Peptidase metallopeptidase" evidence="8">
    <location>
        <begin position="49"/>
        <end position="216"/>
    </location>
</feature>
<dbReference type="Gene3D" id="3.40.390.10">
    <property type="entry name" value="Collagenase (Catalytic Domain)"/>
    <property type="match status" value="1"/>
</dbReference>
<dbReference type="Proteomes" id="UP000593562">
    <property type="component" value="Unassembled WGS sequence"/>
</dbReference>
<dbReference type="GO" id="GO:0004222">
    <property type="term" value="F:metalloendopeptidase activity"/>
    <property type="evidence" value="ECO:0007669"/>
    <property type="project" value="InterPro"/>
</dbReference>
<evidence type="ECO:0000256" key="5">
    <source>
        <dbReference type="PIRSR" id="PIRSR621190-1"/>
    </source>
</evidence>
<feature type="binding site" evidence="6">
    <location>
        <position position="108"/>
    </location>
    <ligand>
        <name>Ca(2+)</name>
        <dbReference type="ChEBI" id="CHEBI:29108"/>
        <label>2</label>
    </ligand>
</feature>
<evidence type="ECO:0000256" key="3">
    <source>
        <dbReference type="ARBA" id="ARBA00022801"/>
    </source>
</evidence>
<dbReference type="GO" id="GO:0006508">
    <property type="term" value="P:proteolysis"/>
    <property type="evidence" value="ECO:0007669"/>
    <property type="project" value="UniProtKB-KW"/>
</dbReference>
<gene>
    <name evidence="9" type="ORF">HS088_TW08G00886</name>
</gene>
<dbReference type="InterPro" id="IPR001818">
    <property type="entry name" value="Pept_M10_metallopeptidase"/>
</dbReference>
<feature type="binding site" evidence="6">
    <location>
        <position position="189"/>
    </location>
    <ligand>
        <name>Zn(2+)</name>
        <dbReference type="ChEBI" id="CHEBI:29105"/>
        <label>2</label>
        <note>catalytic</note>
    </ligand>
</feature>